<proteinExistence type="predicted"/>
<evidence type="ECO:0000313" key="2">
    <source>
        <dbReference type="Proteomes" id="UP000315295"/>
    </source>
</evidence>
<evidence type="ECO:0000313" key="1">
    <source>
        <dbReference type="EMBL" id="TQD87605.1"/>
    </source>
</evidence>
<dbReference type="EMBL" id="VIEB01000531">
    <property type="protein sequence ID" value="TQD87605.1"/>
    <property type="molecule type" value="Genomic_DNA"/>
</dbReference>
<dbReference type="PANTHER" id="PTHR33710:SF71">
    <property type="entry name" value="ENDONUCLEASE_EXONUCLEASE_PHOSPHATASE DOMAIN-CONTAINING PROTEIN"/>
    <property type="match status" value="1"/>
</dbReference>
<dbReference type="STRING" id="106549.A0A540LM88"/>
<organism evidence="1 2">
    <name type="scientific">Malus baccata</name>
    <name type="common">Siberian crab apple</name>
    <name type="synonym">Pyrus baccata</name>
    <dbReference type="NCBI Taxonomy" id="106549"/>
    <lineage>
        <taxon>Eukaryota</taxon>
        <taxon>Viridiplantae</taxon>
        <taxon>Streptophyta</taxon>
        <taxon>Embryophyta</taxon>
        <taxon>Tracheophyta</taxon>
        <taxon>Spermatophyta</taxon>
        <taxon>Magnoliopsida</taxon>
        <taxon>eudicotyledons</taxon>
        <taxon>Gunneridae</taxon>
        <taxon>Pentapetalae</taxon>
        <taxon>rosids</taxon>
        <taxon>fabids</taxon>
        <taxon>Rosales</taxon>
        <taxon>Rosaceae</taxon>
        <taxon>Amygdaloideae</taxon>
        <taxon>Maleae</taxon>
        <taxon>Malus</taxon>
    </lineage>
</organism>
<reference evidence="1 2" key="1">
    <citation type="journal article" date="2019" name="G3 (Bethesda)">
        <title>Sequencing of a Wild Apple (Malus baccata) Genome Unravels the Differences Between Cultivated and Wild Apple Species Regarding Disease Resistance and Cold Tolerance.</title>
        <authorList>
            <person name="Chen X."/>
        </authorList>
    </citation>
    <scope>NUCLEOTIDE SEQUENCE [LARGE SCALE GENOMIC DNA]</scope>
    <source>
        <strain evidence="2">cv. Shandingzi</strain>
        <tissue evidence="1">Leaves</tissue>
    </source>
</reference>
<dbReference type="AlphaFoldDB" id="A0A540LM88"/>
<sequence length="138" mass="16665">MVDLGFSGPFFTWDGVNKNGVRVYERLDRTICDIGWREMFPEAHIKHLAKTIYDHTLVLITLESKHIPNPEFKPFRFEAIWIKHESFKHYLESNWKSQDVYINQKLGFLSGKLRWWNKNMFGRLEWKRRRLLARIKGV</sequence>
<comment type="caution">
    <text evidence="1">The sequence shown here is derived from an EMBL/GenBank/DDBJ whole genome shotgun (WGS) entry which is preliminary data.</text>
</comment>
<gene>
    <name evidence="1" type="ORF">C1H46_026804</name>
</gene>
<dbReference type="PANTHER" id="PTHR33710">
    <property type="entry name" value="BNAC02G09200D PROTEIN"/>
    <property type="match status" value="1"/>
</dbReference>
<name>A0A540LM88_MALBA</name>
<protein>
    <submittedName>
        <fullName evidence="1">Uncharacterized protein</fullName>
    </submittedName>
</protein>
<keyword evidence="2" id="KW-1185">Reference proteome</keyword>
<accession>A0A540LM88</accession>
<dbReference type="Proteomes" id="UP000315295">
    <property type="component" value="Unassembled WGS sequence"/>
</dbReference>